<keyword evidence="1" id="KW-0175">Coiled coil</keyword>
<reference evidence="2 3" key="1">
    <citation type="submission" date="2021-06" db="EMBL/GenBank/DDBJ databases">
        <authorList>
            <person name="Kallberg Y."/>
            <person name="Tangrot J."/>
            <person name="Rosling A."/>
        </authorList>
    </citation>
    <scope>NUCLEOTIDE SEQUENCE [LARGE SCALE GENOMIC DNA]</scope>
    <source>
        <strain evidence="2 3">120-4 pot B 10/14</strain>
    </source>
</reference>
<keyword evidence="3" id="KW-1185">Reference proteome</keyword>
<evidence type="ECO:0000313" key="3">
    <source>
        <dbReference type="Proteomes" id="UP000789901"/>
    </source>
</evidence>
<dbReference type="Proteomes" id="UP000789901">
    <property type="component" value="Unassembled WGS sequence"/>
</dbReference>
<protein>
    <submittedName>
        <fullName evidence="2">14725_t:CDS:1</fullName>
    </submittedName>
</protein>
<sequence>MLNQQRKIFFINETQSQYIKYKGKMTKRFVEQEVYEEIKQENKRIKKDFDEMKEEFEKNTQILEEASVQIISGLQNELNEKKQINEELNKQIAYYSLFFGKSFEIAQELYERERLTRQIYTIVNDFTNETYYFDETDYSVVQLEEPEELNNETNEEEEFVENDKKSNINSNFSDFFI</sequence>
<dbReference type="EMBL" id="CAJVQB010001612">
    <property type="protein sequence ID" value="CAG8543088.1"/>
    <property type="molecule type" value="Genomic_DNA"/>
</dbReference>
<evidence type="ECO:0000313" key="2">
    <source>
        <dbReference type="EMBL" id="CAG8543088.1"/>
    </source>
</evidence>
<organism evidence="2 3">
    <name type="scientific">Gigaspora margarita</name>
    <dbReference type="NCBI Taxonomy" id="4874"/>
    <lineage>
        <taxon>Eukaryota</taxon>
        <taxon>Fungi</taxon>
        <taxon>Fungi incertae sedis</taxon>
        <taxon>Mucoromycota</taxon>
        <taxon>Glomeromycotina</taxon>
        <taxon>Glomeromycetes</taxon>
        <taxon>Diversisporales</taxon>
        <taxon>Gigasporaceae</taxon>
        <taxon>Gigaspora</taxon>
    </lineage>
</organism>
<proteinExistence type="predicted"/>
<gene>
    <name evidence="2" type="ORF">GMARGA_LOCUS4180</name>
</gene>
<evidence type="ECO:0000256" key="1">
    <source>
        <dbReference type="SAM" id="Coils"/>
    </source>
</evidence>
<name>A0ABM8W754_GIGMA</name>
<comment type="caution">
    <text evidence="2">The sequence shown here is derived from an EMBL/GenBank/DDBJ whole genome shotgun (WGS) entry which is preliminary data.</text>
</comment>
<accession>A0ABM8W754</accession>
<feature type="coiled-coil region" evidence="1">
    <location>
        <begin position="35"/>
        <end position="91"/>
    </location>
</feature>